<feature type="compositionally biased region" description="Low complexity" evidence="1">
    <location>
        <begin position="782"/>
        <end position="791"/>
    </location>
</feature>
<feature type="compositionally biased region" description="Polar residues" evidence="1">
    <location>
        <begin position="104"/>
        <end position="122"/>
    </location>
</feature>
<feature type="compositionally biased region" description="Basic and acidic residues" evidence="1">
    <location>
        <begin position="673"/>
        <end position="686"/>
    </location>
</feature>
<feature type="region of interest" description="Disordered" evidence="1">
    <location>
        <begin position="150"/>
        <end position="405"/>
    </location>
</feature>
<feature type="compositionally biased region" description="Basic and acidic residues" evidence="1">
    <location>
        <begin position="902"/>
        <end position="911"/>
    </location>
</feature>
<dbReference type="eggNOG" id="ENOG502SPD4">
    <property type="taxonomic scope" value="Eukaryota"/>
</dbReference>
<gene>
    <name evidence="2" type="ORF">PFICI_10325</name>
</gene>
<dbReference type="InterPro" id="IPR021582">
    <property type="entry name" value="Aim21"/>
</dbReference>
<feature type="compositionally biased region" description="Polar residues" evidence="1">
    <location>
        <begin position="797"/>
        <end position="806"/>
    </location>
</feature>
<feature type="region of interest" description="Disordered" evidence="1">
    <location>
        <begin position="424"/>
        <end position="718"/>
    </location>
</feature>
<feature type="compositionally biased region" description="Basic and acidic residues" evidence="1">
    <location>
        <begin position="757"/>
        <end position="768"/>
    </location>
</feature>
<dbReference type="Pfam" id="PF11489">
    <property type="entry name" value="Aim21"/>
    <property type="match status" value="1"/>
</dbReference>
<dbReference type="EMBL" id="KI912115">
    <property type="protein sequence ID" value="ETS78263.1"/>
    <property type="molecule type" value="Genomic_DNA"/>
</dbReference>
<feature type="compositionally biased region" description="Basic and acidic residues" evidence="1">
    <location>
        <begin position="444"/>
        <end position="458"/>
    </location>
</feature>
<feature type="compositionally biased region" description="Basic and acidic residues" evidence="1">
    <location>
        <begin position="566"/>
        <end position="579"/>
    </location>
</feature>
<feature type="region of interest" description="Disordered" evidence="1">
    <location>
        <begin position="735"/>
        <end position="911"/>
    </location>
</feature>
<dbReference type="RefSeq" id="XP_007837097.1">
    <property type="nucleotide sequence ID" value="XM_007838906.1"/>
</dbReference>
<feature type="compositionally biased region" description="Polar residues" evidence="1">
    <location>
        <begin position="313"/>
        <end position="323"/>
    </location>
</feature>
<name>W3WWL4_PESFW</name>
<evidence type="ECO:0008006" key="4">
    <source>
        <dbReference type="Google" id="ProtNLM"/>
    </source>
</evidence>
<feature type="compositionally biased region" description="Basic and acidic residues" evidence="1">
    <location>
        <begin position="297"/>
        <end position="306"/>
    </location>
</feature>
<feature type="compositionally biased region" description="Acidic residues" evidence="1">
    <location>
        <begin position="810"/>
        <end position="826"/>
    </location>
</feature>
<keyword evidence="3" id="KW-1185">Reference proteome</keyword>
<evidence type="ECO:0000313" key="2">
    <source>
        <dbReference type="EMBL" id="ETS78263.1"/>
    </source>
</evidence>
<feature type="compositionally biased region" description="Low complexity" evidence="1">
    <location>
        <begin position="335"/>
        <end position="349"/>
    </location>
</feature>
<sequence length="911" mass="98866">MSTAATMQQPPVIPPRPSRSQEKDTGASVPTIPPRPKQRFNRSISPNPERFAQSPLNEPPFAPKSPGRRTSGNTLGVDPIERPGSVTIPSIGQEGQEYAVVTDELNSSSEGQGAASPEQTRTIGEDVKLHAPKPKLTQEAAIQRVAAVTRTDSEKAASFGIGRPSSEDPYPRTLKKKASTTSQLSHDSHMDDEHGIPEIGIRVPLLGNAGDIQAPTPGPGASGTPDSSRPRHHSRKSSGRGFGTLPPDSYGLHGHGVEHTDRLDKAYYEKHPEAKKFDLKNHHLHDRVKDYSMSSEDLNKLVRDSASRGAGSGTSDYVGTPSEQVGFYATEEYTSRMSSPRPPSAASKRQSAHFDSPLKVASTPGISVSGTDGQQEEVQDDEEEEDDNVIHVDDPAQRKGFAKYGNAQNVVGDATDDYDAPILASDEVAKGPSPYYDTPAVEPPAERRGSTYEMERPKSRPTSRPSSVYSPPLPEIRSTPLNDVEEYEPIPFRENDNEKKAAAAAKLKEHRQRFPSRDIWEDAPDSVHGTAEVSTPEPTGAFERSEESAFDIVPREGETAAQAFARRQEELAEAEDRSPDSFLRNNNKSRPKSWAEAQPHLAKEMNHPSRPSMGQRFPSRDVWEDTPDSLRLETTVSTPQSDKDPQSATGEGDESPVEKHEKPSIPARPAKKYSGDDKPTIPDRPKPQIPARPAKAVGESKDAEAAPRQKPVVPARPLGGKIAALQAGFMSDLNKRLQLGPSAPKKEEPKEEEVAEEKEKAPLADARKGRARGPQRRAPTKSSSPSGSAPPVANGRPTLSFSSTRTLWCIDEEGTMSVEQEDEPTVEESAPIEEPRHAQEPTTETLPESSKSAETSELSEPSEPTTSTTTETKTLATNTAGDSILEETIDKKPEGDQVASVEDVKDEVVDA</sequence>
<dbReference type="InParanoid" id="W3WWL4"/>
<dbReference type="Proteomes" id="UP000030651">
    <property type="component" value="Unassembled WGS sequence"/>
</dbReference>
<accession>W3WWL4</accession>
<feature type="compositionally biased region" description="Basic and acidic residues" evidence="1">
    <location>
        <begin position="255"/>
        <end position="281"/>
    </location>
</feature>
<dbReference type="AlphaFoldDB" id="W3WWL4"/>
<dbReference type="GeneID" id="19275338"/>
<feature type="compositionally biased region" description="Basic and acidic residues" evidence="1">
    <location>
        <begin position="388"/>
        <end position="397"/>
    </location>
</feature>
<feature type="compositionally biased region" description="Polar residues" evidence="1">
    <location>
        <begin position="364"/>
        <end position="373"/>
    </location>
</feature>
<organism evidence="2 3">
    <name type="scientific">Pestalotiopsis fici (strain W106-1 / CGMCC3.15140)</name>
    <dbReference type="NCBI Taxonomy" id="1229662"/>
    <lineage>
        <taxon>Eukaryota</taxon>
        <taxon>Fungi</taxon>
        <taxon>Dikarya</taxon>
        <taxon>Ascomycota</taxon>
        <taxon>Pezizomycotina</taxon>
        <taxon>Sordariomycetes</taxon>
        <taxon>Xylariomycetidae</taxon>
        <taxon>Amphisphaeriales</taxon>
        <taxon>Sporocadaceae</taxon>
        <taxon>Pestalotiopsis</taxon>
    </lineage>
</organism>
<feature type="compositionally biased region" description="Polar residues" evidence="1">
    <location>
        <begin position="840"/>
        <end position="850"/>
    </location>
</feature>
<feature type="compositionally biased region" description="Acidic residues" evidence="1">
    <location>
        <begin position="374"/>
        <end position="387"/>
    </location>
</feature>
<feature type="compositionally biased region" description="Basic and acidic residues" evidence="1">
    <location>
        <begin position="491"/>
        <end position="501"/>
    </location>
</feature>
<feature type="compositionally biased region" description="Basic and acidic residues" evidence="1">
    <location>
        <begin position="186"/>
        <end position="196"/>
    </location>
</feature>
<proteinExistence type="predicted"/>
<dbReference type="STRING" id="1229662.W3WWL4"/>
<dbReference type="KEGG" id="pfy:PFICI_10325"/>
<feature type="compositionally biased region" description="Basic residues" evidence="1">
    <location>
        <begin position="769"/>
        <end position="779"/>
    </location>
</feature>
<protein>
    <recommendedName>
        <fullName evidence="4">Altered inheritance of mitochondria protein 21</fullName>
    </recommendedName>
</protein>
<feature type="compositionally biased region" description="Low complexity" evidence="1">
    <location>
        <begin position="852"/>
        <end position="877"/>
    </location>
</feature>
<dbReference type="OrthoDB" id="5386574at2759"/>
<feature type="compositionally biased region" description="Basic and acidic residues" evidence="1">
    <location>
        <begin position="618"/>
        <end position="631"/>
    </location>
</feature>
<evidence type="ECO:0000256" key="1">
    <source>
        <dbReference type="SAM" id="MobiDB-lite"/>
    </source>
</evidence>
<evidence type="ECO:0000313" key="3">
    <source>
        <dbReference type="Proteomes" id="UP000030651"/>
    </source>
</evidence>
<dbReference type="OMA" id="PRPDWAM"/>
<feature type="compositionally biased region" description="Basic and acidic residues" evidence="1">
    <location>
        <begin position="698"/>
        <end position="707"/>
    </location>
</feature>
<reference evidence="3" key="1">
    <citation type="journal article" date="2015" name="BMC Genomics">
        <title>Genomic and transcriptomic analysis of the endophytic fungus Pestalotiopsis fici reveals its lifestyle and high potential for synthesis of natural products.</title>
        <authorList>
            <person name="Wang X."/>
            <person name="Zhang X."/>
            <person name="Liu L."/>
            <person name="Xiang M."/>
            <person name="Wang W."/>
            <person name="Sun X."/>
            <person name="Che Y."/>
            <person name="Guo L."/>
            <person name="Liu G."/>
            <person name="Guo L."/>
            <person name="Wang C."/>
            <person name="Yin W.B."/>
            <person name="Stadler M."/>
            <person name="Zhang X."/>
            <person name="Liu X."/>
        </authorList>
    </citation>
    <scope>NUCLEOTIDE SEQUENCE [LARGE SCALE GENOMIC DNA]</scope>
    <source>
        <strain evidence="3">W106-1 / CGMCC3.15140</strain>
    </source>
</reference>
<feature type="compositionally biased region" description="Basic and acidic residues" evidence="1">
    <location>
        <begin position="543"/>
        <end position="558"/>
    </location>
</feature>
<feature type="region of interest" description="Disordered" evidence="1">
    <location>
        <begin position="1"/>
        <end position="123"/>
    </location>
</feature>
<dbReference type="HOGENOM" id="CLU_009400_1_0_1"/>